<dbReference type="Proteomes" id="UP000232693">
    <property type="component" value="Chromosome"/>
</dbReference>
<keyword evidence="2" id="KW-1185">Reference proteome</keyword>
<dbReference type="RefSeq" id="WP_106647452.1">
    <property type="nucleotide sequence ID" value="NZ_BMGO01000001.1"/>
</dbReference>
<gene>
    <name evidence="1" type="ORF">CW740_10510</name>
</gene>
<proteinExistence type="predicted"/>
<dbReference type="KEGG" id="kpd:CW740_10510"/>
<dbReference type="AlphaFoldDB" id="A0A2K9AWZ3"/>
<organism evidence="1 2">
    <name type="scientific">Kangiella profundi</name>
    <dbReference type="NCBI Taxonomy" id="1561924"/>
    <lineage>
        <taxon>Bacteria</taxon>
        <taxon>Pseudomonadati</taxon>
        <taxon>Pseudomonadota</taxon>
        <taxon>Gammaproteobacteria</taxon>
        <taxon>Kangiellales</taxon>
        <taxon>Kangiellaceae</taxon>
        <taxon>Kangiella</taxon>
    </lineage>
</organism>
<evidence type="ECO:0000313" key="2">
    <source>
        <dbReference type="Proteomes" id="UP000232693"/>
    </source>
</evidence>
<accession>A0A2K9AWZ3</accession>
<protein>
    <submittedName>
        <fullName evidence="1">Uncharacterized protein</fullName>
    </submittedName>
</protein>
<reference evidence="1 2" key="1">
    <citation type="submission" date="2017-12" db="EMBL/GenBank/DDBJ databases">
        <title>Kangiella profundi FT102 completed genome.</title>
        <authorList>
            <person name="Xu J."/>
            <person name="Wang J."/>
            <person name="Lu Y."/>
        </authorList>
    </citation>
    <scope>NUCLEOTIDE SEQUENCE [LARGE SCALE GENOMIC DNA]</scope>
    <source>
        <strain evidence="1 2">FT102</strain>
    </source>
</reference>
<dbReference type="EMBL" id="CP025120">
    <property type="protein sequence ID" value="AUD79651.1"/>
    <property type="molecule type" value="Genomic_DNA"/>
</dbReference>
<sequence>MKYLKRTALAFGLLPAFVAAPVTNAASLDVDVDIALPNVVILYGYTDIDLTMTADQFGPLLDSNCTADDCSVADTAPKSGVINNGSVDLAFTNNAAGTNPTITLDNSWGVRSFGYTALSPTIVDNGSDAPVGNLAIEQITTPSASLQTGSVSFDLDLSQISTNNVRASYTITVVGS</sequence>
<name>A0A2K9AWZ3_9GAMM</name>
<dbReference type="OrthoDB" id="6194335at2"/>
<evidence type="ECO:0000313" key="1">
    <source>
        <dbReference type="EMBL" id="AUD79651.1"/>
    </source>
</evidence>